<evidence type="ECO:0000313" key="4">
    <source>
        <dbReference type="Proteomes" id="UP001138989"/>
    </source>
</evidence>
<evidence type="ECO:0000256" key="1">
    <source>
        <dbReference type="SAM" id="Phobius"/>
    </source>
</evidence>
<keyword evidence="1" id="KW-0472">Membrane</keyword>
<reference evidence="2" key="1">
    <citation type="submission" date="2021-08" db="EMBL/GenBank/DDBJ databases">
        <title>Isolation and characterization of neutrophilic mixotrophic iron-oxidizing bacteria from deep-sea hydrothermal vents.</title>
        <authorList>
            <person name="He Y."/>
        </authorList>
    </citation>
    <scope>NUCLEOTIDE SEQUENCE</scope>
    <source>
        <strain evidence="2">IOP_13</strain>
    </source>
</reference>
<keyword evidence="4" id="KW-1185">Reference proteome</keyword>
<protein>
    <submittedName>
        <fullName evidence="2">Disulfide bond formation protein B</fullName>
    </submittedName>
</protein>
<feature type="non-terminal residue" evidence="2">
    <location>
        <position position="1"/>
    </location>
</feature>
<accession>A0A9X1N6J0</accession>
<dbReference type="AlphaFoldDB" id="A0A9X1N6J0"/>
<gene>
    <name evidence="2" type="ORF">K7H17_23090</name>
    <name evidence="3" type="ORF">K7H17_23105</name>
</gene>
<name>A0A9X1N6J0_9GAMM</name>
<sequence>TGPSCSGAGMTLFGVVPLPALALFAFILIAILLILIRRRTTP</sequence>
<dbReference type="EMBL" id="JAINWF010000058">
    <property type="protein sequence ID" value="MCD1610717.1"/>
    <property type="molecule type" value="Genomic_DNA"/>
</dbReference>
<comment type="caution">
    <text evidence="2">The sequence shown here is derived from an EMBL/GenBank/DDBJ whole genome shotgun (WGS) entry which is preliminary data.</text>
</comment>
<dbReference type="EMBL" id="JAINWF010000057">
    <property type="protein sequence ID" value="MCD1610715.1"/>
    <property type="molecule type" value="Genomic_DNA"/>
</dbReference>
<keyword evidence="1" id="KW-0812">Transmembrane</keyword>
<keyword evidence="1" id="KW-1133">Transmembrane helix</keyword>
<feature type="transmembrane region" description="Helical" evidence="1">
    <location>
        <begin position="12"/>
        <end position="36"/>
    </location>
</feature>
<evidence type="ECO:0000313" key="2">
    <source>
        <dbReference type="EMBL" id="MCD1610715.1"/>
    </source>
</evidence>
<dbReference type="Proteomes" id="UP001138989">
    <property type="component" value="Unassembled WGS sequence"/>
</dbReference>
<evidence type="ECO:0000313" key="3">
    <source>
        <dbReference type="EMBL" id="MCD1610717.1"/>
    </source>
</evidence>
<proteinExistence type="predicted"/>
<organism evidence="2 4">
    <name type="scientific">Stutzerimonas kunmingensis</name>
    <dbReference type="NCBI Taxonomy" id="1211807"/>
    <lineage>
        <taxon>Bacteria</taxon>
        <taxon>Pseudomonadati</taxon>
        <taxon>Pseudomonadota</taxon>
        <taxon>Gammaproteobacteria</taxon>
        <taxon>Pseudomonadales</taxon>
        <taxon>Pseudomonadaceae</taxon>
        <taxon>Stutzerimonas</taxon>
    </lineage>
</organism>